<dbReference type="Gene3D" id="3.90.550.10">
    <property type="entry name" value="Spore Coat Polysaccharide Biosynthesis Protein SpsA, Chain A"/>
    <property type="match status" value="1"/>
</dbReference>
<dbReference type="Pfam" id="PF00535">
    <property type="entry name" value="Glycos_transf_2"/>
    <property type="match status" value="1"/>
</dbReference>
<gene>
    <name evidence="4" type="ORF">Q604_UNBC09799G0002</name>
</gene>
<keyword evidence="1" id="KW-0328">Glycosyltransferase</keyword>
<proteinExistence type="predicted"/>
<protein>
    <submittedName>
        <fullName evidence="4">Glycosyl transferase, group 2 family protein</fullName>
    </submittedName>
</protein>
<accession>W1Y0G8</accession>
<dbReference type="GO" id="GO:0016757">
    <property type="term" value="F:glycosyltransferase activity"/>
    <property type="evidence" value="ECO:0007669"/>
    <property type="project" value="UniProtKB-KW"/>
</dbReference>
<organism evidence="4">
    <name type="scientific">human gut metagenome</name>
    <dbReference type="NCBI Taxonomy" id="408170"/>
    <lineage>
        <taxon>unclassified sequences</taxon>
        <taxon>metagenomes</taxon>
        <taxon>organismal metagenomes</taxon>
    </lineage>
</organism>
<dbReference type="CDD" id="cd00761">
    <property type="entry name" value="Glyco_tranf_GTA_type"/>
    <property type="match status" value="1"/>
</dbReference>
<reference evidence="4" key="1">
    <citation type="submission" date="2013-12" db="EMBL/GenBank/DDBJ databases">
        <title>A Varibaculum cambriense genome reconstructed from a premature infant gut community with otherwise low bacterial novelty that shifts toward anaerobic metabolism during the third week of life.</title>
        <authorList>
            <person name="Brown C.T."/>
            <person name="Sharon I."/>
            <person name="Thomas B.C."/>
            <person name="Castelle C.J."/>
            <person name="Morowitz M.J."/>
            <person name="Banfield J.F."/>
        </authorList>
    </citation>
    <scope>NUCLEOTIDE SEQUENCE</scope>
</reference>
<dbReference type="InterPro" id="IPR001173">
    <property type="entry name" value="Glyco_trans_2-like"/>
</dbReference>
<dbReference type="InterPro" id="IPR029044">
    <property type="entry name" value="Nucleotide-diphossugar_trans"/>
</dbReference>
<dbReference type="PANTHER" id="PTHR22916:SF51">
    <property type="entry name" value="GLYCOSYLTRANSFERASE EPSH-RELATED"/>
    <property type="match status" value="1"/>
</dbReference>
<feature type="domain" description="Glycosyltransferase 2-like" evidence="3">
    <location>
        <begin position="5"/>
        <end position="170"/>
    </location>
</feature>
<dbReference type="AlphaFoldDB" id="W1Y0G8"/>
<comment type="caution">
    <text evidence="4">The sequence shown here is derived from an EMBL/GenBank/DDBJ whole genome shotgun (WGS) entry which is preliminary data.</text>
</comment>
<sequence length="331" mass="39371">MIEISIIVPIYNVEYYLDKCITSILNQTIKNFEVILVDDGSTDRCGEICDEYKRKDCRIRVIHKDNGGLSSARNFGLNIAIGKYIGFVDSDDYIEKNMFQELLKRGYEDDSDIVICDMKYDLDGEDVNDTNFQDFGVLTGEETLLKYFTNNYFKSHAQNKIYKRELFNDIRFPNNKLFEDVAIFYKLLYRSKKISFVDKKLYIYNQSNVNSITKKVFNLKNFDLLDNSYEMMKFFEEKPCKNQLIKNCNQFYFISANILINMLYKSKKNVSNSDFQSMKNILKKRINKQYYYKGLKIFCSSKKYRFIKYQIYKLSNIFYLYEIKAMLLGLI</sequence>
<keyword evidence="2 4" id="KW-0808">Transferase</keyword>
<evidence type="ECO:0000256" key="1">
    <source>
        <dbReference type="ARBA" id="ARBA00022676"/>
    </source>
</evidence>
<dbReference type="SUPFAM" id="SSF53448">
    <property type="entry name" value="Nucleotide-diphospho-sugar transferases"/>
    <property type="match status" value="1"/>
</dbReference>
<evidence type="ECO:0000256" key="2">
    <source>
        <dbReference type="ARBA" id="ARBA00022679"/>
    </source>
</evidence>
<evidence type="ECO:0000313" key="4">
    <source>
        <dbReference type="EMBL" id="ETJ35881.1"/>
    </source>
</evidence>
<name>W1Y0G8_9ZZZZ</name>
<evidence type="ECO:0000259" key="3">
    <source>
        <dbReference type="Pfam" id="PF00535"/>
    </source>
</evidence>
<dbReference type="EMBL" id="AZMM01009799">
    <property type="protein sequence ID" value="ETJ35881.1"/>
    <property type="molecule type" value="Genomic_DNA"/>
</dbReference>
<dbReference type="PANTHER" id="PTHR22916">
    <property type="entry name" value="GLYCOSYLTRANSFERASE"/>
    <property type="match status" value="1"/>
</dbReference>